<organism evidence="2 3">
    <name type="scientific">Aliivibrio fischeri SR5</name>
    <dbReference type="NCBI Taxonomy" id="1088719"/>
    <lineage>
        <taxon>Bacteria</taxon>
        <taxon>Pseudomonadati</taxon>
        <taxon>Pseudomonadota</taxon>
        <taxon>Gammaproteobacteria</taxon>
        <taxon>Vibrionales</taxon>
        <taxon>Vibrionaceae</taxon>
        <taxon>Aliivibrio</taxon>
    </lineage>
</organism>
<dbReference type="InterPro" id="IPR000305">
    <property type="entry name" value="GIY-YIG_endonuc"/>
</dbReference>
<accession>A0AAV3EM82</accession>
<proteinExistence type="predicted"/>
<feature type="domain" description="GIY-YIG" evidence="1">
    <location>
        <begin position="62"/>
        <end position="152"/>
    </location>
</feature>
<comment type="caution">
    <text evidence="2">The sequence shown here is derived from an EMBL/GenBank/DDBJ whole genome shotgun (WGS) entry which is preliminary data.</text>
</comment>
<dbReference type="AlphaFoldDB" id="A0AAV3EM82"/>
<gene>
    <name evidence="2" type="ORF">VFSR5_2708</name>
</gene>
<dbReference type="EMBL" id="AHIH01000015">
    <property type="protein sequence ID" value="EHN67983.1"/>
    <property type="molecule type" value="Genomic_DNA"/>
</dbReference>
<evidence type="ECO:0000313" key="3">
    <source>
        <dbReference type="Proteomes" id="UP000004521"/>
    </source>
</evidence>
<sequence>MQALALQAINIQVFMVIKMSEIIIKKHSLTDVNVITERDWDGYILVMSRDTFLRHKRNNKLDIVGVYVIYSDHFHKEKYGNSIYIGQGDDVRARLESHAKSKPFWNKVLIFTSPRLNIAFTFNIEKDFIKCARFANRYKIENGDLGQTKKLSSDDTDYYLDFVSISRRVLSMANIDVFDFNSDGLFFSTQLRIEAKIRVEDSGSITLCKGSTFHNFRDTQNKAEELGIVNKIDFFKNNLVITEDIELTIESKDITLFTGNVISSFKNSCGVSLYDLLREKG</sequence>
<evidence type="ECO:0000259" key="1">
    <source>
        <dbReference type="PROSITE" id="PS50164"/>
    </source>
</evidence>
<name>A0AAV3EM82_ALIFS</name>
<dbReference type="Proteomes" id="UP000004521">
    <property type="component" value="Unassembled WGS sequence"/>
</dbReference>
<evidence type="ECO:0000313" key="2">
    <source>
        <dbReference type="EMBL" id="EHN67983.1"/>
    </source>
</evidence>
<protein>
    <recommendedName>
        <fullName evidence="1">GIY-YIG domain-containing protein</fullName>
    </recommendedName>
</protein>
<dbReference type="PROSITE" id="PS50164">
    <property type="entry name" value="GIY_YIG"/>
    <property type="match status" value="1"/>
</dbReference>
<reference evidence="2 3" key="1">
    <citation type="journal article" date="2012" name="J. Bacteriol.">
        <title>Draft Genome Sequence of Vibrio fischeri SR5, a Strain Isolated from the Light Organ of the Mediterranean Squid Sepiola robusta.</title>
        <authorList>
            <person name="Gyllborg M.C."/>
            <person name="Sahl J.W."/>
            <person name="Cronin D.C.III."/>
            <person name="Rasko D.A."/>
            <person name="Mandel M.J."/>
        </authorList>
    </citation>
    <scope>NUCLEOTIDE SEQUENCE [LARGE SCALE GENOMIC DNA]</scope>
    <source>
        <strain evidence="2 3">SR5</strain>
    </source>
</reference>